<accession>A0A964BWH1</accession>
<dbReference type="Pfam" id="PF11332">
    <property type="entry name" value="DUF3134"/>
    <property type="match status" value="1"/>
</dbReference>
<dbReference type="RefSeq" id="WP_229642537.1">
    <property type="nucleotide sequence ID" value="NZ_JADWDC010000084.1"/>
</dbReference>
<organism evidence="1 2">
    <name type="scientific">Waterburya agarophytonicola KI4</name>
    <dbReference type="NCBI Taxonomy" id="2874699"/>
    <lineage>
        <taxon>Bacteria</taxon>
        <taxon>Bacillati</taxon>
        <taxon>Cyanobacteriota</taxon>
        <taxon>Cyanophyceae</taxon>
        <taxon>Pleurocapsales</taxon>
        <taxon>Hyellaceae</taxon>
        <taxon>Waterburya</taxon>
        <taxon>Waterburya agarophytonicola</taxon>
    </lineage>
</organism>
<protein>
    <submittedName>
        <fullName evidence="1">DUF3134 domain-containing protein</fullName>
    </submittedName>
</protein>
<keyword evidence="2" id="KW-1185">Reference proteome</keyword>
<sequence length="73" mass="8402">MEQRKNPALVQEARYEPAIVIPIKRGSSLIDWLKANNRLIPRETVEVEKVKSDDDLDVLMDGDDDEFDTDDDD</sequence>
<reference evidence="1" key="1">
    <citation type="journal article" date="2021" name="Antonie Van Leeuwenhoek">
        <title>Draft genome and description of Waterburya agarophytonicola gen. nov. sp. nov. (Pleurocapsales, Cyanobacteria): a seaweed symbiont.</title>
        <authorList>
            <person name="Bonthond G."/>
            <person name="Shalygin S."/>
            <person name="Bayer T."/>
            <person name="Weinberger F."/>
        </authorList>
    </citation>
    <scope>NUCLEOTIDE SEQUENCE</scope>
    <source>
        <strain evidence="1">KI4</strain>
    </source>
</reference>
<name>A0A964BWH1_9CYAN</name>
<gene>
    <name evidence="1" type="ORF">I4641_20970</name>
</gene>
<evidence type="ECO:0000313" key="1">
    <source>
        <dbReference type="EMBL" id="MCC0179438.1"/>
    </source>
</evidence>
<proteinExistence type="predicted"/>
<evidence type="ECO:0000313" key="2">
    <source>
        <dbReference type="Proteomes" id="UP000729733"/>
    </source>
</evidence>
<dbReference type="InterPro" id="IPR021481">
    <property type="entry name" value="DUF3134"/>
</dbReference>
<dbReference type="Proteomes" id="UP000729733">
    <property type="component" value="Unassembled WGS sequence"/>
</dbReference>
<dbReference type="EMBL" id="JADWDC010000084">
    <property type="protein sequence ID" value="MCC0179438.1"/>
    <property type="molecule type" value="Genomic_DNA"/>
</dbReference>
<dbReference type="AlphaFoldDB" id="A0A964BWH1"/>
<comment type="caution">
    <text evidence="1">The sequence shown here is derived from an EMBL/GenBank/DDBJ whole genome shotgun (WGS) entry which is preliminary data.</text>
</comment>